<keyword evidence="7 12" id="KW-0812">Transmembrane</keyword>
<dbReference type="EMBL" id="MAEI02000001">
    <property type="protein sequence ID" value="MEO1782467.1"/>
    <property type="molecule type" value="Genomic_DNA"/>
</dbReference>
<dbReference type="InterPro" id="IPR041610">
    <property type="entry name" value="ArlS_N"/>
</dbReference>
<keyword evidence="11 12" id="KW-0472">Membrane</keyword>
<comment type="subcellular location">
    <subcellularLocation>
        <location evidence="2">Membrane</location>
        <topology evidence="2">Multi-pass membrane protein</topology>
    </subcellularLocation>
</comment>
<evidence type="ECO:0000256" key="1">
    <source>
        <dbReference type="ARBA" id="ARBA00000085"/>
    </source>
</evidence>
<evidence type="ECO:0000259" key="14">
    <source>
        <dbReference type="PROSITE" id="PS50885"/>
    </source>
</evidence>
<dbReference type="InterPro" id="IPR004358">
    <property type="entry name" value="Sig_transdc_His_kin-like_C"/>
</dbReference>
<keyword evidence="16" id="KW-1185">Reference proteome</keyword>
<feature type="domain" description="HAMP" evidence="14">
    <location>
        <begin position="222"/>
        <end position="276"/>
    </location>
</feature>
<dbReference type="CDD" id="cd06225">
    <property type="entry name" value="HAMP"/>
    <property type="match status" value="1"/>
</dbReference>
<organism evidence="15 16">
    <name type="scientific">Enterococcus diestrammenae</name>
    <dbReference type="NCBI Taxonomy" id="1155073"/>
    <lineage>
        <taxon>Bacteria</taxon>
        <taxon>Bacillati</taxon>
        <taxon>Bacillota</taxon>
        <taxon>Bacilli</taxon>
        <taxon>Lactobacillales</taxon>
        <taxon>Enterococcaceae</taxon>
        <taxon>Enterococcus</taxon>
    </lineage>
</organism>
<dbReference type="Pfam" id="PF18719">
    <property type="entry name" value="ArlS_N"/>
    <property type="match status" value="1"/>
</dbReference>
<feature type="transmembrane region" description="Helical" evidence="12">
    <location>
        <begin position="20"/>
        <end position="42"/>
    </location>
</feature>
<dbReference type="Pfam" id="PF00672">
    <property type="entry name" value="HAMP"/>
    <property type="match status" value="1"/>
</dbReference>
<evidence type="ECO:0000256" key="9">
    <source>
        <dbReference type="ARBA" id="ARBA00022989"/>
    </source>
</evidence>
<evidence type="ECO:0000256" key="7">
    <source>
        <dbReference type="ARBA" id="ARBA00022692"/>
    </source>
</evidence>
<dbReference type="Proteomes" id="UP001429357">
    <property type="component" value="Unassembled WGS sequence"/>
</dbReference>
<dbReference type="Gene3D" id="3.30.565.10">
    <property type="entry name" value="Histidine kinase-like ATPase, C-terminal domain"/>
    <property type="match status" value="1"/>
</dbReference>
<name>A0ABV0F387_9ENTE</name>
<accession>A0ABV0F387</accession>
<evidence type="ECO:0000256" key="8">
    <source>
        <dbReference type="ARBA" id="ARBA00022777"/>
    </source>
</evidence>
<evidence type="ECO:0000256" key="2">
    <source>
        <dbReference type="ARBA" id="ARBA00004141"/>
    </source>
</evidence>
<dbReference type="InterPro" id="IPR005467">
    <property type="entry name" value="His_kinase_dom"/>
</dbReference>
<evidence type="ECO:0000256" key="10">
    <source>
        <dbReference type="ARBA" id="ARBA00023012"/>
    </source>
</evidence>
<evidence type="ECO:0000256" key="12">
    <source>
        <dbReference type="SAM" id="Phobius"/>
    </source>
</evidence>
<dbReference type="GO" id="GO:0016301">
    <property type="term" value="F:kinase activity"/>
    <property type="evidence" value="ECO:0007669"/>
    <property type="project" value="UniProtKB-KW"/>
</dbReference>
<dbReference type="SUPFAM" id="SSF47384">
    <property type="entry name" value="Homodimeric domain of signal transducing histidine kinase"/>
    <property type="match status" value="1"/>
</dbReference>
<protein>
    <recommendedName>
        <fullName evidence="4">Signal transduction histidine-protein kinase ArlS</fullName>
        <ecNumber evidence="3">2.7.13.3</ecNumber>
    </recommendedName>
</protein>
<sequence length="515" mass="58880">MEKANPVSTEKELKGPSLTIKWAFASSFFIFVVFTIFAVITYKSSVNLIVANERQDIEDTMSEVTSRLTNSDEELTSELAYRYLTEGTDSVAGDGSKIGQVPDLEGNLLTIDPYISFIGQEIMHLYVYNLDKENVLQTIDREMALMQTKRKDPTITTVGERTGFVSVEAIYSKKTREKIGYVQSFYELSAFYDIRSRLLLTLIVLEIVSLLLSSVLGFFLSTYFLKPLKVLRDTMDTLRKDPLSDVQMPEIATNDELADLSEIFNEMIDRMRTYMDQQKQFVEDVSHELRTPVAIMEGHLSMLQRWGKDDPEILEEALNASQQELSRMKTLVQEMLDLSRAEQVDIHYGNEITNGKEVTHQVFNNFVMLYPDFTFTLDDDLLQEVPLKIYRNHFEQLIIVILDNAVKYSTDRKEIHLSIQQVGKEFEIAIQDFGEGIAAEDLEKIFHRFYRVDKARARTKGGNGLGLSIAKQLAESYKGRIVADSVIGQGTIFRIYIPIKMADEPSTNEDNLQNE</sequence>
<evidence type="ECO:0000256" key="4">
    <source>
        <dbReference type="ARBA" id="ARBA00015735"/>
    </source>
</evidence>
<gene>
    <name evidence="15" type="ORF">BAU18_002078</name>
</gene>
<feature type="domain" description="Histidine kinase" evidence="13">
    <location>
        <begin position="284"/>
        <end position="501"/>
    </location>
</feature>
<dbReference type="Gene3D" id="1.10.287.130">
    <property type="match status" value="1"/>
</dbReference>
<evidence type="ECO:0000259" key="13">
    <source>
        <dbReference type="PROSITE" id="PS50109"/>
    </source>
</evidence>
<dbReference type="Pfam" id="PF02518">
    <property type="entry name" value="HATPase_c"/>
    <property type="match status" value="1"/>
</dbReference>
<reference evidence="15" key="2">
    <citation type="submission" date="2024-02" db="EMBL/GenBank/DDBJ databases">
        <title>The Genome Sequence of Enterococcus diestrammenae JM9A.</title>
        <authorList>
            <person name="Earl A."/>
            <person name="Manson A."/>
            <person name="Gilmore M."/>
            <person name="Sanders J."/>
            <person name="Shea T."/>
            <person name="Howe W."/>
            <person name="Livny J."/>
            <person name="Cuomo C."/>
            <person name="Neafsey D."/>
            <person name="Birren B."/>
        </authorList>
    </citation>
    <scope>NUCLEOTIDE SEQUENCE</scope>
    <source>
        <strain evidence="15">JM9A</strain>
    </source>
</reference>
<dbReference type="PANTHER" id="PTHR45528">
    <property type="entry name" value="SENSOR HISTIDINE KINASE CPXA"/>
    <property type="match status" value="1"/>
</dbReference>
<keyword evidence="10" id="KW-0902">Two-component regulatory system</keyword>
<reference evidence="15" key="1">
    <citation type="submission" date="2016-06" db="EMBL/GenBank/DDBJ databases">
        <authorList>
            <person name="Van Tyne D."/>
        </authorList>
    </citation>
    <scope>NUCLEOTIDE SEQUENCE</scope>
    <source>
        <strain evidence="15">JM9A</strain>
    </source>
</reference>
<dbReference type="InterPro" id="IPR003660">
    <property type="entry name" value="HAMP_dom"/>
</dbReference>
<keyword evidence="6" id="KW-0808">Transferase</keyword>
<keyword evidence="8 15" id="KW-0418">Kinase</keyword>
<dbReference type="PRINTS" id="PR00344">
    <property type="entry name" value="BCTRLSENSOR"/>
</dbReference>
<evidence type="ECO:0000313" key="15">
    <source>
        <dbReference type="EMBL" id="MEO1782467.1"/>
    </source>
</evidence>
<dbReference type="RefSeq" id="WP_161869981.1">
    <property type="nucleotide sequence ID" value="NZ_MAEI02000001.1"/>
</dbReference>
<feature type="transmembrane region" description="Helical" evidence="12">
    <location>
        <begin position="198"/>
        <end position="225"/>
    </location>
</feature>
<dbReference type="CDD" id="cd00082">
    <property type="entry name" value="HisKA"/>
    <property type="match status" value="1"/>
</dbReference>
<comment type="caution">
    <text evidence="15">The sequence shown here is derived from an EMBL/GenBank/DDBJ whole genome shotgun (WGS) entry which is preliminary data.</text>
</comment>
<dbReference type="SMART" id="SM00388">
    <property type="entry name" value="HisKA"/>
    <property type="match status" value="1"/>
</dbReference>
<dbReference type="InterPro" id="IPR050398">
    <property type="entry name" value="HssS/ArlS-like"/>
</dbReference>
<dbReference type="SUPFAM" id="SSF55874">
    <property type="entry name" value="ATPase domain of HSP90 chaperone/DNA topoisomerase II/histidine kinase"/>
    <property type="match status" value="1"/>
</dbReference>
<dbReference type="Pfam" id="PF00512">
    <property type="entry name" value="HisKA"/>
    <property type="match status" value="1"/>
</dbReference>
<comment type="catalytic activity">
    <reaction evidence="1">
        <text>ATP + protein L-histidine = ADP + protein N-phospho-L-histidine.</text>
        <dbReference type="EC" id="2.7.13.3"/>
    </reaction>
</comment>
<dbReference type="InterPro" id="IPR036097">
    <property type="entry name" value="HisK_dim/P_sf"/>
</dbReference>
<dbReference type="SMART" id="SM00304">
    <property type="entry name" value="HAMP"/>
    <property type="match status" value="1"/>
</dbReference>
<dbReference type="InterPro" id="IPR036890">
    <property type="entry name" value="HATPase_C_sf"/>
</dbReference>
<dbReference type="PROSITE" id="PS50109">
    <property type="entry name" value="HIS_KIN"/>
    <property type="match status" value="1"/>
</dbReference>
<dbReference type="Gene3D" id="6.10.340.10">
    <property type="match status" value="1"/>
</dbReference>
<evidence type="ECO:0000256" key="6">
    <source>
        <dbReference type="ARBA" id="ARBA00022679"/>
    </source>
</evidence>
<evidence type="ECO:0000256" key="3">
    <source>
        <dbReference type="ARBA" id="ARBA00012438"/>
    </source>
</evidence>
<dbReference type="SMART" id="SM00387">
    <property type="entry name" value="HATPase_c"/>
    <property type="match status" value="1"/>
</dbReference>
<dbReference type="PROSITE" id="PS50885">
    <property type="entry name" value="HAMP"/>
    <property type="match status" value="1"/>
</dbReference>
<dbReference type="InterPro" id="IPR003661">
    <property type="entry name" value="HisK_dim/P_dom"/>
</dbReference>
<evidence type="ECO:0000313" key="16">
    <source>
        <dbReference type="Proteomes" id="UP001429357"/>
    </source>
</evidence>
<dbReference type="PANTHER" id="PTHR45528:SF12">
    <property type="entry name" value="SENSOR HISTIDINE KINASE ARSS"/>
    <property type="match status" value="1"/>
</dbReference>
<keyword evidence="5" id="KW-0597">Phosphoprotein</keyword>
<keyword evidence="9 12" id="KW-1133">Transmembrane helix</keyword>
<evidence type="ECO:0000256" key="5">
    <source>
        <dbReference type="ARBA" id="ARBA00022553"/>
    </source>
</evidence>
<dbReference type="InterPro" id="IPR003594">
    <property type="entry name" value="HATPase_dom"/>
</dbReference>
<proteinExistence type="predicted"/>
<evidence type="ECO:0000256" key="11">
    <source>
        <dbReference type="ARBA" id="ARBA00023136"/>
    </source>
</evidence>
<dbReference type="EC" id="2.7.13.3" evidence="3"/>